<protein>
    <submittedName>
        <fullName evidence="1">Uncharacterized protein</fullName>
    </submittedName>
</protein>
<organism evidence="1">
    <name type="scientific">viral metagenome</name>
    <dbReference type="NCBI Taxonomy" id="1070528"/>
    <lineage>
        <taxon>unclassified sequences</taxon>
        <taxon>metagenomes</taxon>
        <taxon>organismal metagenomes</taxon>
    </lineage>
</organism>
<name>A0A6C0LM61_9ZZZZ</name>
<proteinExistence type="predicted"/>
<dbReference type="AlphaFoldDB" id="A0A6C0LM61"/>
<reference evidence="1" key="1">
    <citation type="journal article" date="2020" name="Nature">
        <title>Giant virus diversity and host interactions through global metagenomics.</title>
        <authorList>
            <person name="Schulz F."/>
            <person name="Roux S."/>
            <person name="Paez-Espino D."/>
            <person name="Jungbluth S."/>
            <person name="Walsh D.A."/>
            <person name="Denef V.J."/>
            <person name="McMahon K.D."/>
            <person name="Konstantinidis K.T."/>
            <person name="Eloe-Fadrosh E.A."/>
            <person name="Kyrpides N.C."/>
            <person name="Woyke T."/>
        </authorList>
    </citation>
    <scope>NUCLEOTIDE SEQUENCE</scope>
    <source>
        <strain evidence="1">GVMAG-M-3300027892-73</strain>
    </source>
</reference>
<evidence type="ECO:0000313" key="1">
    <source>
        <dbReference type="EMBL" id="QHU31065.1"/>
    </source>
</evidence>
<accession>A0A6C0LM61</accession>
<sequence length="307" mass="33772">MSLATFKKKSIVKDLGTKRSGKPPGGYWLPQGPFGANTEALKLAKNNYGPVGFSLNGGHRNVGGIGKEYKFSRNGTPFRGVQPYGNGGRTGSKGATYATPLPVYNVNRVIVLGDQYLYVKPSVLSTYGKLRKQYRWAYTGKYPNYWVQPVYPSGTQSDSSSQGVYLHNLTATNTRYLNVNDRDKYVNYIKKSGPTLCGSSSTSTARFKFNNMARNAPYTKELQQPVASSEYTTYIQRRCVNPLPKQKPFPYAVQTGSSMSVRGTSVQNFGTGCGTGPIYLSPPAWYTSSKPNININSTNTNNKNTEC</sequence>
<dbReference type="EMBL" id="MN740523">
    <property type="protein sequence ID" value="QHU31065.1"/>
    <property type="molecule type" value="Genomic_DNA"/>
</dbReference>